<evidence type="ECO:0000313" key="2">
    <source>
        <dbReference type="Proteomes" id="UP000004095"/>
    </source>
</evidence>
<evidence type="ECO:0000313" key="1">
    <source>
        <dbReference type="EMBL" id="EAY29917.1"/>
    </source>
</evidence>
<comment type="caution">
    <text evidence="1">The sequence shown here is derived from an EMBL/GenBank/DDBJ whole genome shotgun (WGS) entry which is preliminary data.</text>
</comment>
<accession>A1ZIP9</accession>
<gene>
    <name evidence="1" type="ORF">M23134_05790</name>
</gene>
<proteinExistence type="predicted"/>
<protein>
    <submittedName>
        <fullName evidence="1">Uncharacterized protein</fullName>
    </submittedName>
</protein>
<dbReference type="Proteomes" id="UP000004095">
    <property type="component" value="Unassembled WGS sequence"/>
</dbReference>
<reference evidence="1 2" key="1">
    <citation type="submission" date="2007-01" db="EMBL/GenBank/DDBJ databases">
        <authorList>
            <person name="Haygood M."/>
            <person name="Podell S."/>
            <person name="Anderson C."/>
            <person name="Hopkinson B."/>
            <person name="Roe K."/>
            <person name="Barbeau K."/>
            <person name="Gaasterland T."/>
            <person name="Ferriera S."/>
            <person name="Johnson J."/>
            <person name="Kravitz S."/>
            <person name="Beeson K."/>
            <person name="Sutton G."/>
            <person name="Rogers Y.-H."/>
            <person name="Friedman R."/>
            <person name="Frazier M."/>
            <person name="Venter J.C."/>
        </authorList>
    </citation>
    <scope>NUCLEOTIDE SEQUENCE [LARGE SCALE GENOMIC DNA]</scope>
    <source>
        <strain evidence="1 2">ATCC 23134</strain>
    </source>
</reference>
<dbReference type="AlphaFoldDB" id="A1ZIP9"/>
<dbReference type="EMBL" id="AAWS01000009">
    <property type="protein sequence ID" value="EAY29917.1"/>
    <property type="molecule type" value="Genomic_DNA"/>
</dbReference>
<keyword evidence="2" id="KW-1185">Reference proteome</keyword>
<sequence>MQKHTFRPKTHQIAHNMSLFAPKRPWFFSNLIKYSYHVDSPLHYSNPNRPKLT</sequence>
<organism evidence="1 2">
    <name type="scientific">Microscilla marina ATCC 23134</name>
    <dbReference type="NCBI Taxonomy" id="313606"/>
    <lineage>
        <taxon>Bacteria</taxon>
        <taxon>Pseudomonadati</taxon>
        <taxon>Bacteroidota</taxon>
        <taxon>Cytophagia</taxon>
        <taxon>Cytophagales</taxon>
        <taxon>Microscillaceae</taxon>
        <taxon>Microscilla</taxon>
    </lineage>
</organism>
<name>A1ZIP9_MICM2</name>